<dbReference type="SUPFAM" id="SSF56024">
    <property type="entry name" value="Phospholipase D/nuclease"/>
    <property type="match status" value="1"/>
</dbReference>
<dbReference type="InterPro" id="IPR025202">
    <property type="entry name" value="PLD-like_dom"/>
</dbReference>
<feature type="non-terminal residue" evidence="2">
    <location>
        <position position="132"/>
    </location>
</feature>
<dbReference type="Proteomes" id="UP000460416">
    <property type="component" value="Unassembled WGS sequence"/>
</dbReference>
<organism evidence="2 3">
    <name type="scientific">Christiangramia aestuarii</name>
    <dbReference type="NCBI Taxonomy" id="1028746"/>
    <lineage>
        <taxon>Bacteria</taxon>
        <taxon>Pseudomonadati</taxon>
        <taxon>Bacteroidota</taxon>
        <taxon>Flavobacteriia</taxon>
        <taxon>Flavobacteriales</taxon>
        <taxon>Flavobacteriaceae</taxon>
        <taxon>Christiangramia</taxon>
    </lineage>
</organism>
<protein>
    <submittedName>
        <fullName evidence="2">Cardiolipin synthase B</fullName>
    </submittedName>
</protein>
<dbReference type="GO" id="GO:0016020">
    <property type="term" value="C:membrane"/>
    <property type="evidence" value="ECO:0007669"/>
    <property type="project" value="TreeGrafter"/>
</dbReference>
<keyword evidence="3" id="KW-1185">Reference proteome</keyword>
<proteinExistence type="predicted"/>
<comment type="caution">
    <text evidence="2">The sequence shown here is derived from an EMBL/GenBank/DDBJ whole genome shotgun (WGS) entry which is preliminary data.</text>
</comment>
<feature type="domain" description="PLD phosphodiesterase" evidence="1">
    <location>
        <begin position="92"/>
        <end position="119"/>
    </location>
</feature>
<dbReference type="AlphaFoldDB" id="A0A7K1LTE8"/>
<dbReference type="PANTHER" id="PTHR21248">
    <property type="entry name" value="CARDIOLIPIN SYNTHASE"/>
    <property type="match status" value="1"/>
</dbReference>
<evidence type="ECO:0000313" key="2">
    <source>
        <dbReference type="EMBL" id="MUP44058.1"/>
    </source>
</evidence>
<name>A0A7K1LTE8_9FLAO</name>
<dbReference type="SMART" id="SM00155">
    <property type="entry name" value="PLDc"/>
    <property type="match status" value="1"/>
</dbReference>
<dbReference type="EMBL" id="VJVW01000128">
    <property type="protein sequence ID" value="MUP44058.1"/>
    <property type="molecule type" value="Genomic_DNA"/>
</dbReference>
<dbReference type="PROSITE" id="PS50035">
    <property type="entry name" value="PLD"/>
    <property type="match status" value="1"/>
</dbReference>
<dbReference type="PANTHER" id="PTHR21248:SF23">
    <property type="entry name" value="CARDIOLIPIN SYNTHASE B"/>
    <property type="match status" value="1"/>
</dbReference>
<accession>A0A7K1LTE8</accession>
<reference evidence="2 3" key="1">
    <citation type="submission" date="2019-07" db="EMBL/GenBank/DDBJ databases">
        <title>Gramella aestuarii sp. nov., isolated from a tidal flat, and emended description of Gramella echinicola.</title>
        <authorList>
            <person name="Liu L."/>
        </authorList>
    </citation>
    <scope>NUCLEOTIDE SEQUENCE [LARGE SCALE GENOMIC DNA]</scope>
    <source>
        <strain evidence="2 3">BS12</strain>
    </source>
</reference>
<dbReference type="GO" id="GO:0008808">
    <property type="term" value="F:cardiolipin synthase activity"/>
    <property type="evidence" value="ECO:0007669"/>
    <property type="project" value="TreeGrafter"/>
</dbReference>
<dbReference type="InterPro" id="IPR001736">
    <property type="entry name" value="PLipase_D/transphosphatidylase"/>
</dbReference>
<evidence type="ECO:0000313" key="3">
    <source>
        <dbReference type="Proteomes" id="UP000460416"/>
    </source>
</evidence>
<dbReference type="CDD" id="cd09110">
    <property type="entry name" value="PLDc_CLS_1"/>
    <property type="match status" value="1"/>
</dbReference>
<dbReference type="GO" id="GO:0032049">
    <property type="term" value="P:cardiolipin biosynthetic process"/>
    <property type="evidence" value="ECO:0007669"/>
    <property type="project" value="UniProtKB-ARBA"/>
</dbReference>
<dbReference type="Gene3D" id="3.30.870.10">
    <property type="entry name" value="Endonuclease Chain A"/>
    <property type="match status" value="1"/>
</dbReference>
<gene>
    <name evidence="2" type="ORF">FLP08_15930</name>
</gene>
<feature type="non-terminal residue" evidence="2">
    <location>
        <position position="1"/>
    </location>
</feature>
<evidence type="ECO:0000259" key="1">
    <source>
        <dbReference type="PROSITE" id="PS50035"/>
    </source>
</evidence>
<sequence length="132" mass="15079">GEEYFPRLFQCIAEARREILLETFIIFEDEVGRQLQEALSAAAERGVEVQVTVDGYGTASLSPDYLARLTASGVRVHLFDPRPRLLGMRTNLFRRLHRKLVVIDRRQAFVGGINYGEDHLVRRGNMAKQDYA</sequence>
<dbReference type="Pfam" id="PF13091">
    <property type="entry name" value="PLDc_2"/>
    <property type="match status" value="1"/>
</dbReference>